<evidence type="ECO:0000313" key="12">
    <source>
        <dbReference type="Proteomes" id="UP000245938"/>
    </source>
</evidence>
<dbReference type="PROSITE" id="PS52039">
    <property type="entry name" value="TOPO_IA_2"/>
    <property type="match status" value="1"/>
</dbReference>
<feature type="domain" description="Topo IA-type catalytic" evidence="10">
    <location>
        <begin position="153"/>
        <end position="590"/>
    </location>
</feature>
<dbReference type="GO" id="GO:0000287">
    <property type="term" value="F:magnesium ion binding"/>
    <property type="evidence" value="ECO:0007669"/>
    <property type="project" value="UniProtKB-UniRule"/>
</dbReference>
<evidence type="ECO:0000256" key="2">
    <source>
        <dbReference type="ARBA" id="ARBA00009446"/>
    </source>
</evidence>
<dbReference type="GO" id="GO:0003917">
    <property type="term" value="F:DNA topoisomerase type I (single strand cut, ATP-independent) activity"/>
    <property type="evidence" value="ECO:0007669"/>
    <property type="project" value="UniProtKB-UniRule"/>
</dbReference>
<dbReference type="GO" id="GO:0006281">
    <property type="term" value="P:DNA repair"/>
    <property type="evidence" value="ECO:0007669"/>
    <property type="project" value="TreeGrafter"/>
</dbReference>
<dbReference type="GO" id="GO:0006310">
    <property type="term" value="P:DNA recombination"/>
    <property type="evidence" value="ECO:0007669"/>
    <property type="project" value="TreeGrafter"/>
</dbReference>
<dbReference type="InterPro" id="IPR005738">
    <property type="entry name" value="TopoIII"/>
</dbReference>
<evidence type="ECO:0000313" key="11">
    <source>
        <dbReference type="EMBL" id="PWI26532.1"/>
    </source>
</evidence>
<dbReference type="Gene3D" id="2.70.20.10">
    <property type="entry name" value="Topoisomerase I, domain 3"/>
    <property type="match status" value="1"/>
</dbReference>
<dbReference type="GO" id="GO:0003677">
    <property type="term" value="F:DNA binding"/>
    <property type="evidence" value="ECO:0007669"/>
    <property type="project" value="UniProtKB-KW"/>
</dbReference>
<dbReference type="PANTHER" id="PTHR11390:SF21">
    <property type="entry name" value="DNA TOPOISOMERASE 3-ALPHA"/>
    <property type="match status" value="1"/>
</dbReference>
<sequence>MSKSLVLAEKPSVARDIARVLNCNKKGNGFLEGDQYVVTWALGHLVTHADPEQYNQSYKEWKMEDLPIIPQPFKLVPIRQTTKQFNAVKTQLNRHDITNIIIATDAGREGELVARWILLQAKSKKPIKRLWISSVTDKAIKDGFNNLKDGRQYEHLFEAAVARAEADWVVGINATRALTVKHNAQLSTGRVQTPTLAMIANREEQIKHFTPKTFYGLQALTNDATFIWQEKGTNQTQSFNKEKIEAILKQLDTQKTAKVVDVKTTPKRQSAPSLFDLTELQKEGHKRWGWSAKETLSTLQTLYERYKIVTYPRTDSKHLTTDMASTLAERIKASAVGDNRAAANKLIRNGQTVAQKGVINDALVSDHHAIIPTEEAVDLRALSDKEYKLYDLITKRFLAVFHKPYQYDQTIVTLQVGNEQFTTKGNVVVDEGWKAVYLQEDEESKVHAIPTFTKGESITLRAIAMTQGDTKPPTRFNEGTLLAAMENPSAFMADESKELVKTLKETGGIGTVATRADIIEKLFKSFVIEKKGKDLFMTSKGRQLLELAPADLKSPALTAEWETELNKIATGRAKKADFINKMIAFTQKSISDIKKSDQKFKHDNLSGKSCSECGKPMLEVNGKRGKMLVCSDRECGNRKKISTVTNARCPVCHKKLELRGEGDGRIFACKCGHREKLSAFEKRRKESGNKKVSKGDVNKYMKKQEEPENTAMADALAKLFGNKDS</sequence>
<dbReference type="GO" id="GO:0006265">
    <property type="term" value="P:DNA topological change"/>
    <property type="evidence" value="ECO:0007669"/>
    <property type="project" value="UniProtKB-UniRule"/>
</dbReference>
<keyword evidence="4 8" id="KW-0460">Magnesium</keyword>
<feature type="active site" description="O-(5'-phospho-DNA)-tyrosine intermediate" evidence="8">
    <location>
        <position position="311"/>
    </location>
</feature>
<dbReference type="InterPro" id="IPR003601">
    <property type="entry name" value="Topo_IA_2"/>
</dbReference>
<dbReference type="Gene3D" id="1.10.290.10">
    <property type="entry name" value="Topoisomerase I, domain 4"/>
    <property type="match status" value="1"/>
</dbReference>
<dbReference type="InterPro" id="IPR013826">
    <property type="entry name" value="Topo_IA_cen_sub3"/>
</dbReference>
<dbReference type="OrthoDB" id="9803554at2"/>
<dbReference type="NCBIfam" id="TIGR01056">
    <property type="entry name" value="topB"/>
    <property type="match status" value="1"/>
</dbReference>
<keyword evidence="5 8" id="KW-0799">Topoisomerase</keyword>
<comment type="function">
    <text evidence="8">Releases the supercoiling and torsional tension of DNA, which is introduced during the DNA replication and transcription, by transiently cleaving and rejoining one strand of the DNA duplex. Introduces a single-strand break via transesterification at a target site in duplex DNA. The scissile phosphodiester is attacked by the catalytic tyrosine of the enzyme, resulting in the formation of a DNA-(5'-phosphotyrosyl)-enzyme intermediate and the expulsion of a 3'-OH DNA strand. The free DNA strand then undergoes passage around the unbroken strand, thus removing DNA supercoils. Finally, in the religation step, the DNA 3'-OH attacks the covalent intermediate to expel the active-site tyrosine and restore the DNA phosphodiester backbone.</text>
</comment>
<evidence type="ECO:0000259" key="9">
    <source>
        <dbReference type="PROSITE" id="PS50880"/>
    </source>
</evidence>
<evidence type="ECO:0000259" key="10">
    <source>
        <dbReference type="PROSITE" id="PS52039"/>
    </source>
</evidence>
<comment type="cofactor">
    <cofactor evidence="8">
        <name>Mg(2+)</name>
        <dbReference type="ChEBI" id="CHEBI:18420"/>
    </cofactor>
</comment>
<dbReference type="CDD" id="cd03362">
    <property type="entry name" value="TOPRIM_TopoIA_TopoIII"/>
    <property type="match status" value="1"/>
</dbReference>
<dbReference type="PANTHER" id="PTHR11390">
    <property type="entry name" value="PROKARYOTIC DNA TOPOISOMERASE"/>
    <property type="match status" value="1"/>
</dbReference>
<protein>
    <recommendedName>
        <fullName evidence="8">DNA topoisomerase 3</fullName>
        <ecNumber evidence="8">5.6.2.1</ecNumber>
    </recommendedName>
    <alternativeName>
        <fullName evidence="8">DNA topoisomerase III</fullName>
    </alternativeName>
</protein>
<comment type="catalytic activity">
    <reaction evidence="1 8">
        <text>ATP-independent breakage of single-stranded DNA, followed by passage and rejoining.</text>
        <dbReference type="EC" id="5.6.2.1"/>
    </reaction>
</comment>
<dbReference type="Gene3D" id="1.10.460.10">
    <property type="entry name" value="Topoisomerase I, domain 2"/>
    <property type="match status" value="1"/>
</dbReference>
<dbReference type="InterPro" id="IPR023405">
    <property type="entry name" value="Topo_IA_core_domain"/>
</dbReference>
<dbReference type="InterPro" id="IPR013497">
    <property type="entry name" value="Topo_IA_cen"/>
</dbReference>
<gene>
    <name evidence="8" type="primary">topB</name>
    <name evidence="11" type="ORF">DEX24_01845</name>
</gene>
<dbReference type="InterPro" id="IPR000380">
    <property type="entry name" value="Topo_IA"/>
</dbReference>
<feature type="region of interest" description="Interaction with DNA" evidence="8">
    <location>
        <begin position="187"/>
        <end position="192"/>
    </location>
</feature>
<dbReference type="SUPFAM" id="SSF56712">
    <property type="entry name" value="Prokaryotic type I DNA topoisomerase"/>
    <property type="match status" value="1"/>
</dbReference>
<dbReference type="Gene3D" id="3.40.50.140">
    <property type="match status" value="1"/>
</dbReference>
<evidence type="ECO:0000256" key="3">
    <source>
        <dbReference type="ARBA" id="ARBA00022723"/>
    </source>
</evidence>
<dbReference type="EMBL" id="QFVR01000002">
    <property type="protein sequence ID" value="PWI26532.1"/>
    <property type="molecule type" value="Genomic_DNA"/>
</dbReference>
<proteinExistence type="inferred from homology"/>
<dbReference type="InterPro" id="IPR006171">
    <property type="entry name" value="TOPRIM_dom"/>
</dbReference>
<reference evidence="11 12" key="1">
    <citation type="submission" date="2018-05" db="EMBL/GenBank/DDBJ databases">
        <title>Kurthia sibirica genome sequence.</title>
        <authorList>
            <person name="Maclea K.S."/>
            <person name="Goen A.E."/>
        </authorList>
    </citation>
    <scope>NUCLEOTIDE SEQUENCE [LARGE SCALE GENOMIC DNA]</scope>
    <source>
        <strain evidence="11 12">ATCC 49154</strain>
    </source>
</reference>
<dbReference type="InterPro" id="IPR013825">
    <property type="entry name" value="Topo_IA_cen_sub2"/>
</dbReference>
<dbReference type="InterPro" id="IPR013824">
    <property type="entry name" value="Topo_IA_cen_sub1"/>
</dbReference>
<dbReference type="Pfam" id="PF01131">
    <property type="entry name" value="Topoisom_bac"/>
    <property type="match status" value="1"/>
</dbReference>
<dbReference type="SMART" id="SM00437">
    <property type="entry name" value="TOP1Ac"/>
    <property type="match status" value="1"/>
</dbReference>
<organism evidence="11 12">
    <name type="scientific">Kurthia sibirica</name>
    <dbReference type="NCBI Taxonomy" id="202750"/>
    <lineage>
        <taxon>Bacteria</taxon>
        <taxon>Bacillati</taxon>
        <taxon>Bacillota</taxon>
        <taxon>Bacilli</taxon>
        <taxon>Bacillales</taxon>
        <taxon>Caryophanaceae</taxon>
        <taxon>Kurthia</taxon>
    </lineage>
</organism>
<dbReference type="RefSeq" id="WP_109304703.1">
    <property type="nucleotide sequence ID" value="NZ_BJUF01000002.1"/>
</dbReference>
<feature type="site" description="Interaction with DNA" evidence="8">
    <location>
        <position position="176"/>
    </location>
</feature>
<dbReference type="Pfam" id="PF01751">
    <property type="entry name" value="Toprim"/>
    <property type="match status" value="1"/>
</dbReference>
<keyword evidence="6 8" id="KW-0238">DNA-binding</keyword>
<dbReference type="PROSITE" id="PS50880">
    <property type="entry name" value="TOPRIM"/>
    <property type="match status" value="1"/>
</dbReference>
<comment type="similarity">
    <text evidence="2 8">Belongs to the type IA topoisomerase family.</text>
</comment>
<dbReference type="SMART" id="SM00436">
    <property type="entry name" value="TOP1Bc"/>
    <property type="match status" value="1"/>
</dbReference>
<dbReference type="CDD" id="cd00186">
    <property type="entry name" value="TOP1Ac"/>
    <property type="match status" value="1"/>
</dbReference>
<evidence type="ECO:0000256" key="4">
    <source>
        <dbReference type="ARBA" id="ARBA00022842"/>
    </source>
</evidence>
<name>A0A2U3APR6_9BACL</name>
<dbReference type="SMART" id="SM00493">
    <property type="entry name" value="TOPRIM"/>
    <property type="match status" value="1"/>
</dbReference>
<dbReference type="NCBIfam" id="NF005829">
    <property type="entry name" value="PRK07726.1"/>
    <property type="match status" value="1"/>
</dbReference>
<dbReference type="InterPro" id="IPR003602">
    <property type="entry name" value="Topo_IA_DNA-bd_dom"/>
</dbReference>
<dbReference type="Proteomes" id="UP000245938">
    <property type="component" value="Unassembled WGS sequence"/>
</dbReference>
<feature type="site" description="Interaction with DNA" evidence="8">
    <location>
        <position position="313"/>
    </location>
</feature>
<dbReference type="InterPro" id="IPR034144">
    <property type="entry name" value="TOPRIM_TopoIII"/>
</dbReference>
<evidence type="ECO:0000256" key="5">
    <source>
        <dbReference type="ARBA" id="ARBA00023029"/>
    </source>
</evidence>
<feature type="site" description="Interaction with DNA" evidence="8">
    <location>
        <position position="61"/>
    </location>
</feature>
<evidence type="ECO:0000256" key="7">
    <source>
        <dbReference type="ARBA" id="ARBA00023235"/>
    </source>
</evidence>
<keyword evidence="3 8" id="KW-0479">Metal-binding</keyword>
<dbReference type="PRINTS" id="PR00417">
    <property type="entry name" value="PRTPISMRASEI"/>
</dbReference>
<comment type="caution">
    <text evidence="11">The sequence shown here is derived from an EMBL/GenBank/DDBJ whole genome shotgun (WGS) entry which is preliminary data.</text>
</comment>
<dbReference type="GO" id="GO:0043597">
    <property type="term" value="C:cytoplasmic replication fork"/>
    <property type="evidence" value="ECO:0007669"/>
    <property type="project" value="TreeGrafter"/>
</dbReference>
<evidence type="ECO:0000256" key="8">
    <source>
        <dbReference type="HAMAP-Rule" id="MF_00953"/>
    </source>
</evidence>
<keyword evidence="12" id="KW-1185">Reference proteome</keyword>
<dbReference type="InterPro" id="IPR023406">
    <property type="entry name" value="Topo_IA_AS"/>
</dbReference>
<evidence type="ECO:0000256" key="6">
    <source>
        <dbReference type="ARBA" id="ARBA00023125"/>
    </source>
</evidence>
<feature type="binding site" evidence="8">
    <location>
        <position position="105"/>
    </location>
    <ligand>
        <name>Mg(2+)</name>
        <dbReference type="ChEBI" id="CHEBI:18420"/>
        <note>catalytic</note>
    </ligand>
</feature>
<dbReference type="AlphaFoldDB" id="A0A2U3APR6"/>
<keyword evidence="7 8" id="KW-0413">Isomerase</keyword>
<feature type="site" description="Interaction with DNA" evidence="8">
    <location>
        <position position="168"/>
    </location>
</feature>
<comment type="caution">
    <text evidence="8">Lacks conserved residue(s) required for the propagation of feature annotation.</text>
</comment>
<accession>A0A2U3APR6</accession>
<dbReference type="EC" id="5.6.2.1" evidence="8"/>
<dbReference type="PROSITE" id="PS00396">
    <property type="entry name" value="TOPO_IA_1"/>
    <property type="match status" value="1"/>
</dbReference>
<dbReference type="HAMAP" id="MF_00953">
    <property type="entry name" value="Topoisom_3_prok"/>
    <property type="match status" value="1"/>
</dbReference>
<feature type="binding site" evidence="8">
    <location>
        <position position="9"/>
    </location>
    <ligand>
        <name>Mg(2+)</name>
        <dbReference type="ChEBI" id="CHEBI:18420"/>
        <note>catalytic</note>
    </ligand>
</feature>
<evidence type="ECO:0000256" key="1">
    <source>
        <dbReference type="ARBA" id="ARBA00000213"/>
    </source>
</evidence>
<feature type="domain" description="Toprim" evidence="9">
    <location>
        <begin position="3"/>
        <end position="136"/>
    </location>
</feature>